<dbReference type="AlphaFoldDB" id="A0A0G1RQY2"/>
<organism evidence="2 3">
    <name type="scientific">Candidatus Collierbacteria bacterium GW2011_GWA2_46_26</name>
    <dbReference type="NCBI Taxonomy" id="1618381"/>
    <lineage>
        <taxon>Bacteria</taxon>
        <taxon>Candidatus Collieribacteriota</taxon>
    </lineage>
</organism>
<evidence type="ECO:0000313" key="3">
    <source>
        <dbReference type="Proteomes" id="UP000034794"/>
    </source>
</evidence>
<reference evidence="2 3" key="1">
    <citation type="journal article" date="2015" name="Nature">
        <title>rRNA introns, odd ribosomes, and small enigmatic genomes across a large radiation of phyla.</title>
        <authorList>
            <person name="Brown C.T."/>
            <person name="Hug L.A."/>
            <person name="Thomas B.C."/>
            <person name="Sharon I."/>
            <person name="Castelle C.J."/>
            <person name="Singh A."/>
            <person name="Wilkins M.J."/>
            <person name="Williams K.H."/>
            <person name="Banfield J.F."/>
        </authorList>
    </citation>
    <scope>NUCLEOTIDE SEQUENCE [LARGE SCALE GENOMIC DNA]</scope>
</reference>
<evidence type="ECO:0000256" key="1">
    <source>
        <dbReference type="SAM" id="Phobius"/>
    </source>
</evidence>
<proteinExistence type="predicted"/>
<keyword evidence="1" id="KW-0812">Transmembrane</keyword>
<sequence length="164" mass="17903">MPKASKFLNFLLAIAWITAWGVATYGATVLAEKPVYKDFSLTPHQNLSWNQGVEMKVKAGSSLIVRAEGANFTIVEHSSGLYTCTGTPVEMTASDEFQPFECILEPSVDTTYRLSDGFATVYTTSQANLEVEQPTSIGWIILICFLGAIFGTSIIVSLIYFLGL</sequence>
<name>A0A0G1RQY2_9BACT</name>
<protein>
    <submittedName>
        <fullName evidence="2">Uncharacterized protein</fullName>
    </submittedName>
</protein>
<gene>
    <name evidence="2" type="ORF">UX47_C0013G0027</name>
</gene>
<accession>A0A0G1RQY2</accession>
<comment type="caution">
    <text evidence="2">The sequence shown here is derived from an EMBL/GenBank/DDBJ whole genome shotgun (WGS) entry which is preliminary data.</text>
</comment>
<evidence type="ECO:0000313" key="2">
    <source>
        <dbReference type="EMBL" id="KKU32368.1"/>
    </source>
</evidence>
<dbReference type="EMBL" id="LCMI01000013">
    <property type="protein sequence ID" value="KKU32368.1"/>
    <property type="molecule type" value="Genomic_DNA"/>
</dbReference>
<feature type="transmembrane region" description="Helical" evidence="1">
    <location>
        <begin position="137"/>
        <end position="162"/>
    </location>
</feature>
<keyword evidence="1" id="KW-1133">Transmembrane helix</keyword>
<keyword evidence="1" id="KW-0472">Membrane</keyword>
<dbReference type="Proteomes" id="UP000034794">
    <property type="component" value="Unassembled WGS sequence"/>
</dbReference>